<dbReference type="SUPFAM" id="SSF51735">
    <property type="entry name" value="NAD(P)-binding Rossmann-fold domains"/>
    <property type="match status" value="1"/>
</dbReference>
<dbReference type="Pfam" id="PF01370">
    <property type="entry name" value="Epimerase"/>
    <property type="match status" value="1"/>
</dbReference>
<dbReference type="Gene3D" id="3.40.50.720">
    <property type="entry name" value="NAD(P)-binding Rossmann-like Domain"/>
    <property type="match status" value="1"/>
</dbReference>
<protein>
    <recommendedName>
        <fullName evidence="1">NAD-dependent epimerase/dehydratase domain-containing protein</fullName>
    </recommendedName>
</protein>
<dbReference type="Gene3D" id="3.90.25.10">
    <property type="entry name" value="UDP-galactose 4-epimerase, domain 1"/>
    <property type="match status" value="1"/>
</dbReference>
<name>A0A2H0TEI3_9BACT</name>
<dbReference type="PANTHER" id="PTHR43238">
    <property type="entry name" value="GDP-L-FUCOSE SYNTHASE"/>
    <property type="match status" value="1"/>
</dbReference>
<proteinExistence type="predicted"/>
<feature type="domain" description="NAD-dependent epimerase/dehydratase" evidence="1">
    <location>
        <begin position="6"/>
        <end position="244"/>
    </location>
</feature>
<dbReference type="InterPro" id="IPR036291">
    <property type="entry name" value="NAD(P)-bd_dom_sf"/>
</dbReference>
<dbReference type="GO" id="GO:0050577">
    <property type="term" value="F:GDP-L-fucose synthase activity"/>
    <property type="evidence" value="ECO:0007669"/>
    <property type="project" value="TreeGrafter"/>
</dbReference>
<sequence length="319" mass="36154">MKRKKVLVTGASGFIGRNIFEVLSVRDELEVYGTYFSSEPEHKERFIQADLRDRNTIFEITRGMDMVIHAAAITSGAADIVSRPFIHVTDNAIMNTLICEAVHVQKVPHCVFLSCTVLYPMNTGYPVTECDVDYSSIHDVYFGGAWMKIFGEKLCEFYSRMGNTRFTVIRHSNIYGPHDTYDISRAHMFAATITKVMQAPEGGEIIVWGDGSERRDLVYVDDIIRFIETLTRTEHGPLEIINIGSGTAYAVREIVEKIVAASEKNITIRYDASKPSLKTSLVLNVTKARKDFLWTPRVSLEEGIRKTMRWYEEEFGGAL</sequence>
<dbReference type="EMBL" id="PFCO01000001">
    <property type="protein sequence ID" value="PIR69959.1"/>
    <property type="molecule type" value="Genomic_DNA"/>
</dbReference>
<dbReference type="InterPro" id="IPR001509">
    <property type="entry name" value="Epimerase_deHydtase"/>
</dbReference>
<evidence type="ECO:0000259" key="1">
    <source>
        <dbReference type="Pfam" id="PF01370"/>
    </source>
</evidence>
<reference evidence="3" key="1">
    <citation type="submission" date="2017-09" db="EMBL/GenBank/DDBJ databases">
        <title>Depth-based differentiation of microbial function through sediment-hosted aquifers and enrichment of novel symbionts in the deep terrestrial subsurface.</title>
        <authorList>
            <person name="Probst A.J."/>
            <person name="Ladd B."/>
            <person name="Jarett J.K."/>
            <person name="Geller-Mcgrath D.E."/>
            <person name="Sieber C.M.K."/>
            <person name="Emerson J.B."/>
            <person name="Anantharaman K."/>
            <person name="Thomas B.C."/>
            <person name="Malmstrom R."/>
            <person name="Stieglmeier M."/>
            <person name="Klingl A."/>
            <person name="Woyke T."/>
            <person name="Ryan C.M."/>
            <person name="Banfield J.F."/>
        </authorList>
    </citation>
    <scope>NUCLEOTIDE SEQUENCE [LARGE SCALE GENOMIC DNA]</scope>
</reference>
<comment type="caution">
    <text evidence="2">The sequence shown here is derived from an EMBL/GenBank/DDBJ whole genome shotgun (WGS) entry which is preliminary data.</text>
</comment>
<dbReference type="PANTHER" id="PTHR43238:SF1">
    <property type="entry name" value="GDP-L-FUCOSE SYNTHASE"/>
    <property type="match status" value="1"/>
</dbReference>
<gene>
    <name evidence="2" type="ORF">COU47_00815</name>
</gene>
<dbReference type="AlphaFoldDB" id="A0A2H0TEI3"/>
<accession>A0A2H0TEI3</accession>
<dbReference type="Proteomes" id="UP000231503">
    <property type="component" value="Unassembled WGS sequence"/>
</dbReference>
<evidence type="ECO:0000313" key="2">
    <source>
        <dbReference type="EMBL" id="PIR69959.1"/>
    </source>
</evidence>
<organism evidence="2 3">
    <name type="scientific">Candidatus Niyogibacteria bacterium CG10_big_fil_rev_8_21_14_0_10_46_36</name>
    <dbReference type="NCBI Taxonomy" id="1974726"/>
    <lineage>
        <taxon>Bacteria</taxon>
        <taxon>Candidatus Niyogiibacteriota</taxon>
    </lineage>
</organism>
<evidence type="ECO:0000313" key="3">
    <source>
        <dbReference type="Proteomes" id="UP000231503"/>
    </source>
</evidence>